<dbReference type="InterPro" id="IPR011059">
    <property type="entry name" value="Metal-dep_hydrolase_composite"/>
</dbReference>
<dbReference type="InterPro" id="IPR032466">
    <property type="entry name" value="Metal_Hydrolase"/>
</dbReference>
<sequence length="357" mass="37302">MALHLRGVVLPDDVERDVWIVGDRLTFEPVADATTVSTGGFLLPGLVDAHCHPGIAPDGAVTEVAEARRLALIDRDAGVLTIRDAGSPIDYRELDDDPDMPRLIRAGRHLAPPRRYIPGLAIECTPEEFVTQAAVQAKAGNGWIKLVGDWIDRGAGDLGPTYDDATFAAAVAAAHDAGARVAVHTFSEDALPGLIAAGVDSIEHGTGLSLDLIDTMARAGTALVPTMTNILTFGGIAEKAEPKFPGYADHMRRLQAGFPAVVRAAYEAGVPIYVGTDAGGGVEHGLAAGEMLLLADAGMAPGDVLAAGSWGARRWLGLPGLEEGALADVTVYGADPREDLRVLKAPSRIVLRGRVIA</sequence>
<evidence type="ECO:0000313" key="3">
    <source>
        <dbReference type="Proteomes" id="UP001500967"/>
    </source>
</evidence>
<dbReference type="Pfam" id="PF01979">
    <property type="entry name" value="Amidohydro_1"/>
    <property type="match status" value="1"/>
</dbReference>
<dbReference type="RefSeq" id="WP_344654103.1">
    <property type="nucleotide sequence ID" value="NZ_BAAAGX010000042.1"/>
</dbReference>
<dbReference type="Proteomes" id="UP001500967">
    <property type="component" value="Unassembled WGS sequence"/>
</dbReference>
<reference evidence="2 3" key="1">
    <citation type="journal article" date="2019" name="Int. J. Syst. Evol. Microbiol.">
        <title>The Global Catalogue of Microorganisms (GCM) 10K type strain sequencing project: providing services to taxonomists for standard genome sequencing and annotation.</title>
        <authorList>
            <consortium name="The Broad Institute Genomics Platform"/>
            <consortium name="The Broad Institute Genome Sequencing Center for Infectious Disease"/>
            <person name="Wu L."/>
            <person name="Ma J."/>
        </authorList>
    </citation>
    <scope>NUCLEOTIDE SEQUENCE [LARGE SCALE GENOMIC DNA]</scope>
    <source>
        <strain evidence="2 3">JCM 10425</strain>
    </source>
</reference>
<feature type="domain" description="Amidohydrolase-related" evidence="1">
    <location>
        <begin position="41"/>
        <end position="345"/>
    </location>
</feature>
<dbReference type="EMBL" id="BAAAGX010000042">
    <property type="protein sequence ID" value="GAA0279453.1"/>
    <property type="molecule type" value="Genomic_DNA"/>
</dbReference>
<dbReference type="PANTHER" id="PTHR43135:SF4">
    <property type="entry name" value="AMIDOHYDROLASE-RELATED DOMAIN-CONTAINING PROTEIN"/>
    <property type="match status" value="1"/>
</dbReference>
<dbReference type="SUPFAM" id="SSF51556">
    <property type="entry name" value="Metallo-dependent hydrolases"/>
    <property type="match status" value="1"/>
</dbReference>
<keyword evidence="3" id="KW-1185">Reference proteome</keyword>
<protein>
    <submittedName>
        <fullName evidence="2">Amidohydrolase family protein</fullName>
    </submittedName>
</protein>
<gene>
    <name evidence="2" type="ORF">GCM10009539_79190</name>
</gene>
<evidence type="ECO:0000313" key="2">
    <source>
        <dbReference type="EMBL" id="GAA0279453.1"/>
    </source>
</evidence>
<name>A0ABN0V7Y1_9ACTN</name>
<evidence type="ECO:0000259" key="1">
    <source>
        <dbReference type="Pfam" id="PF01979"/>
    </source>
</evidence>
<dbReference type="PANTHER" id="PTHR43135">
    <property type="entry name" value="ALPHA-D-RIBOSE 1-METHYLPHOSPHONATE 5-TRIPHOSPHATE DIPHOSPHATASE"/>
    <property type="match status" value="1"/>
</dbReference>
<dbReference type="Gene3D" id="3.20.20.140">
    <property type="entry name" value="Metal-dependent hydrolases"/>
    <property type="match status" value="1"/>
</dbReference>
<organism evidence="2 3">
    <name type="scientific">Cryptosporangium japonicum</name>
    <dbReference type="NCBI Taxonomy" id="80872"/>
    <lineage>
        <taxon>Bacteria</taxon>
        <taxon>Bacillati</taxon>
        <taxon>Actinomycetota</taxon>
        <taxon>Actinomycetes</taxon>
        <taxon>Cryptosporangiales</taxon>
        <taxon>Cryptosporangiaceae</taxon>
        <taxon>Cryptosporangium</taxon>
    </lineage>
</organism>
<dbReference type="InterPro" id="IPR006680">
    <property type="entry name" value="Amidohydro-rel"/>
</dbReference>
<comment type="caution">
    <text evidence="2">The sequence shown here is derived from an EMBL/GenBank/DDBJ whole genome shotgun (WGS) entry which is preliminary data.</text>
</comment>
<dbReference type="InterPro" id="IPR051781">
    <property type="entry name" value="Metallo-dep_Hydrolase"/>
</dbReference>
<proteinExistence type="predicted"/>
<accession>A0ABN0V7Y1</accession>
<dbReference type="Gene3D" id="2.30.40.10">
    <property type="entry name" value="Urease, subunit C, domain 1"/>
    <property type="match status" value="1"/>
</dbReference>